<reference evidence="5 6" key="1">
    <citation type="submission" date="2019-03" db="EMBL/GenBank/DDBJ databases">
        <title>Genomic Encyclopedia of Type Strains, Phase IV (KMG-IV): sequencing the most valuable type-strain genomes for metagenomic binning, comparative biology and taxonomic classification.</title>
        <authorList>
            <person name="Goeker M."/>
        </authorList>
    </citation>
    <scope>NUCLEOTIDE SEQUENCE [LARGE SCALE GENOMIC DNA]</scope>
    <source>
        <strain evidence="5 6">DSM 24984</strain>
    </source>
</reference>
<dbReference type="OrthoDB" id="9791590at2"/>
<keyword evidence="2 3" id="KW-0732">Signal</keyword>
<accession>A0A4R1KCE2</accession>
<dbReference type="AlphaFoldDB" id="A0A4R1KCE2"/>
<evidence type="ECO:0000256" key="3">
    <source>
        <dbReference type="SAM" id="SignalP"/>
    </source>
</evidence>
<evidence type="ECO:0000259" key="4">
    <source>
        <dbReference type="Pfam" id="PF13458"/>
    </source>
</evidence>
<dbReference type="Gene3D" id="3.40.50.2300">
    <property type="match status" value="2"/>
</dbReference>
<sequence length="370" mass="39768">MKKILIAASVLLLSISAYAEVKIGALLALTGPISNIGKPSQEILEGVIADANKAKFMGEPITLITYDTQGMPDKTMLFAKRLINKDEVNVIVGPTSTGEAMSILGSIMEAQIPTMGFVGGTPPVEPVRQYMFKSPQKTSTAVEKTFGYLKKKGLTKIGVVVDATGFGQDGLDQINKYAAGMTITGVEKFNMTDTDMTTQMKKILDTKPQAIVVWTVGKAGAVAAKSLRALDKNIPLIQSHGIADFAYTKLAGDAAEGSIMPALKIVVANQLPANDPQKKAIELFNKRYGKLIDETSVHAIYAYDGLNLMLNALKRSKNEKITVIQALETTKNFTGVTGVYNLSKTDHCGLDASSLVMVKIKNGQFVLEDM</sequence>
<dbReference type="PANTHER" id="PTHR30483:SF38">
    <property type="entry name" value="BLR7848 PROTEIN"/>
    <property type="match status" value="1"/>
</dbReference>
<dbReference type="Pfam" id="PF13458">
    <property type="entry name" value="Peripla_BP_6"/>
    <property type="match status" value="1"/>
</dbReference>
<evidence type="ECO:0000313" key="6">
    <source>
        <dbReference type="Proteomes" id="UP000294614"/>
    </source>
</evidence>
<dbReference type="EMBL" id="SMGG01000003">
    <property type="protein sequence ID" value="TCK61633.1"/>
    <property type="molecule type" value="Genomic_DNA"/>
</dbReference>
<dbReference type="InterPro" id="IPR028082">
    <property type="entry name" value="Peripla_BP_I"/>
</dbReference>
<name>A0A4R1KCE2_9BACT</name>
<comment type="caution">
    <text evidence="5">The sequence shown here is derived from an EMBL/GenBank/DDBJ whole genome shotgun (WGS) entry which is preliminary data.</text>
</comment>
<dbReference type="CDD" id="cd06333">
    <property type="entry name" value="PBP1_ABC_RPA1789-like"/>
    <property type="match status" value="1"/>
</dbReference>
<gene>
    <name evidence="5" type="ORF">C8D98_0135</name>
</gene>
<comment type="similarity">
    <text evidence="1">Belongs to the leucine-binding protein family.</text>
</comment>
<feature type="domain" description="Leucine-binding protein" evidence="4">
    <location>
        <begin position="20"/>
        <end position="362"/>
    </location>
</feature>
<feature type="chain" id="PRO_5020282924" evidence="3">
    <location>
        <begin position="20"/>
        <end position="370"/>
    </location>
</feature>
<dbReference type="InterPro" id="IPR051010">
    <property type="entry name" value="BCAA_transport"/>
</dbReference>
<evidence type="ECO:0000256" key="2">
    <source>
        <dbReference type="ARBA" id="ARBA00022729"/>
    </source>
</evidence>
<evidence type="ECO:0000256" key="1">
    <source>
        <dbReference type="ARBA" id="ARBA00010062"/>
    </source>
</evidence>
<dbReference type="SUPFAM" id="SSF53822">
    <property type="entry name" value="Periplasmic binding protein-like I"/>
    <property type="match status" value="1"/>
</dbReference>
<dbReference type="RefSeq" id="WP_132871076.1">
    <property type="nucleotide sequence ID" value="NZ_JBLJBI010000154.1"/>
</dbReference>
<organism evidence="5 6">
    <name type="scientific">Seleniivibrio woodruffii</name>
    <dbReference type="NCBI Taxonomy" id="1078050"/>
    <lineage>
        <taxon>Bacteria</taxon>
        <taxon>Pseudomonadati</taxon>
        <taxon>Deferribacterota</taxon>
        <taxon>Deferribacteres</taxon>
        <taxon>Deferribacterales</taxon>
        <taxon>Geovibrionaceae</taxon>
        <taxon>Seleniivibrio</taxon>
    </lineage>
</organism>
<feature type="signal peptide" evidence="3">
    <location>
        <begin position="1"/>
        <end position="19"/>
    </location>
</feature>
<dbReference type="PANTHER" id="PTHR30483">
    <property type="entry name" value="LEUCINE-SPECIFIC-BINDING PROTEIN"/>
    <property type="match status" value="1"/>
</dbReference>
<proteinExistence type="inferred from homology"/>
<keyword evidence="6" id="KW-1185">Reference proteome</keyword>
<dbReference type="Proteomes" id="UP000294614">
    <property type="component" value="Unassembled WGS sequence"/>
</dbReference>
<protein>
    <submittedName>
        <fullName evidence="5">Amino acid/amide ABC transporter substrate-binding protein (HAAT family)</fullName>
    </submittedName>
</protein>
<evidence type="ECO:0000313" key="5">
    <source>
        <dbReference type="EMBL" id="TCK61633.1"/>
    </source>
</evidence>
<dbReference type="InterPro" id="IPR028081">
    <property type="entry name" value="Leu-bd"/>
</dbReference>